<evidence type="ECO:0000313" key="5">
    <source>
        <dbReference type="EMBL" id="KAK9817491.1"/>
    </source>
</evidence>
<comment type="caution">
    <text evidence="5">The sequence shown here is derived from an EMBL/GenBank/DDBJ whole genome shotgun (WGS) entry which is preliminary data.</text>
</comment>
<dbReference type="GO" id="GO:0005737">
    <property type="term" value="C:cytoplasm"/>
    <property type="evidence" value="ECO:0007669"/>
    <property type="project" value="UniProtKB-SubCell"/>
</dbReference>
<dbReference type="EMBL" id="JALJOS010000068">
    <property type="protein sequence ID" value="KAK9817491.1"/>
    <property type="molecule type" value="Genomic_DNA"/>
</dbReference>
<keyword evidence="6" id="KW-1185">Reference proteome</keyword>
<sequence>MDGSASQRTAVQEAASLRVPKPHHLFSSASSFLGRRMKGLRTAVEHLADLEALDDRQASHSFSSGFPAGRPAGPAAPLKGTAGSASVCAPAPASLEAQALNSRISGTAGHLIADRHGGASSAGPSSSQSSPRAWTPDGSSPGSAQGPPDLSIPPDSDAHLDQGMPGVPLLRYRLAYKPASSLQQGSGYTGRPQDTDGRRLSELHHRTAGKGHRKTRSVESWQATEPSTADVGPLNRPHRLSSATPSRPTVPSHSGSEALPVSSQHAHDLASDQSAPSSPAAHLSPDSSLRASASWSQMQEAAANAIPEGLAWEESAGISAPLLDIVDVLFNLQSHGFFRRQVFGAARQMLSLVAGGKIDEWLLGHLRGLRDEHFVARMLHALESVLWPGGVWFLHAQHADIQAPRPEGTTVPPTFMSASRFGHTDPPPAAEADAVSSALWKLLVLRAPPALVRIIGTQVYQSGVRDLYDMMQSATFMQHIGYGALKILLTNIFPELRHKFLQIEGAIQHQSAAA</sequence>
<dbReference type="Pfam" id="PF08628">
    <property type="entry name" value="Nexin_C"/>
    <property type="match status" value="1"/>
</dbReference>
<evidence type="ECO:0000259" key="4">
    <source>
        <dbReference type="Pfam" id="PF08628"/>
    </source>
</evidence>
<evidence type="ECO:0000256" key="2">
    <source>
        <dbReference type="ARBA" id="ARBA00022490"/>
    </source>
</evidence>
<dbReference type="AlphaFoldDB" id="A0AAW1Q6F0"/>
<dbReference type="PANTHER" id="PTHR22999">
    <property type="entry name" value="PX SERINE/THREONINE KINASE PXK"/>
    <property type="match status" value="1"/>
</dbReference>
<feature type="region of interest" description="Disordered" evidence="3">
    <location>
        <begin position="113"/>
        <end position="164"/>
    </location>
</feature>
<evidence type="ECO:0000256" key="1">
    <source>
        <dbReference type="ARBA" id="ARBA00004496"/>
    </source>
</evidence>
<feature type="region of interest" description="Disordered" evidence="3">
    <location>
        <begin position="57"/>
        <end position="87"/>
    </location>
</feature>
<feature type="region of interest" description="Disordered" evidence="3">
    <location>
        <begin position="1"/>
        <end position="22"/>
    </location>
</feature>
<evidence type="ECO:0000256" key="3">
    <source>
        <dbReference type="SAM" id="MobiDB-lite"/>
    </source>
</evidence>
<feature type="compositionally biased region" description="Low complexity" evidence="3">
    <location>
        <begin position="65"/>
        <end position="80"/>
    </location>
</feature>
<feature type="compositionally biased region" description="Low complexity" evidence="3">
    <location>
        <begin position="271"/>
        <end position="288"/>
    </location>
</feature>
<organism evidence="5 6">
    <name type="scientific">Apatococcus lobatus</name>
    <dbReference type="NCBI Taxonomy" id="904363"/>
    <lineage>
        <taxon>Eukaryota</taxon>
        <taxon>Viridiplantae</taxon>
        <taxon>Chlorophyta</taxon>
        <taxon>core chlorophytes</taxon>
        <taxon>Trebouxiophyceae</taxon>
        <taxon>Chlorellales</taxon>
        <taxon>Chlorellaceae</taxon>
        <taxon>Apatococcus</taxon>
    </lineage>
</organism>
<dbReference type="Proteomes" id="UP001438707">
    <property type="component" value="Unassembled WGS sequence"/>
</dbReference>
<gene>
    <name evidence="5" type="ORF">WJX74_006418</name>
</gene>
<dbReference type="InterPro" id="IPR013937">
    <property type="entry name" value="Sorting_nexin_C"/>
</dbReference>
<feature type="compositionally biased region" description="Basic residues" evidence="3">
    <location>
        <begin position="206"/>
        <end position="215"/>
    </location>
</feature>
<evidence type="ECO:0000313" key="6">
    <source>
        <dbReference type="Proteomes" id="UP001438707"/>
    </source>
</evidence>
<feature type="compositionally biased region" description="Polar residues" evidence="3">
    <location>
        <begin position="218"/>
        <end position="227"/>
    </location>
</feature>
<proteinExistence type="predicted"/>
<name>A0AAW1Q6F0_9CHLO</name>
<dbReference type="InterPro" id="IPR051837">
    <property type="entry name" value="SortingNexin/PXDomain-PKLike"/>
</dbReference>
<feature type="compositionally biased region" description="Polar residues" evidence="3">
    <location>
        <begin position="241"/>
        <end position="255"/>
    </location>
</feature>
<accession>A0AAW1Q6F0</accession>
<feature type="region of interest" description="Disordered" evidence="3">
    <location>
        <begin position="204"/>
        <end position="294"/>
    </location>
</feature>
<reference evidence="5 6" key="1">
    <citation type="journal article" date="2024" name="Nat. Commun.">
        <title>Phylogenomics reveals the evolutionary origins of lichenization in chlorophyte algae.</title>
        <authorList>
            <person name="Puginier C."/>
            <person name="Libourel C."/>
            <person name="Otte J."/>
            <person name="Skaloud P."/>
            <person name="Haon M."/>
            <person name="Grisel S."/>
            <person name="Petersen M."/>
            <person name="Berrin J.G."/>
            <person name="Delaux P.M."/>
            <person name="Dal Grande F."/>
            <person name="Keller J."/>
        </authorList>
    </citation>
    <scope>NUCLEOTIDE SEQUENCE [LARGE SCALE GENOMIC DNA]</scope>
    <source>
        <strain evidence="5 6">SAG 2145</strain>
    </source>
</reference>
<keyword evidence="2" id="KW-0963">Cytoplasm</keyword>
<feature type="compositionally biased region" description="Polar residues" evidence="3">
    <location>
        <begin position="1"/>
        <end position="10"/>
    </location>
</feature>
<dbReference type="PANTHER" id="PTHR22999:SF23">
    <property type="entry name" value="SORTING NEXIN-16"/>
    <property type="match status" value="1"/>
</dbReference>
<protein>
    <recommendedName>
        <fullName evidence="4">Sorting nexin C-terminal domain-containing protein</fullName>
    </recommendedName>
</protein>
<comment type="subcellular location">
    <subcellularLocation>
        <location evidence="1">Cytoplasm</location>
    </subcellularLocation>
</comment>
<feature type="compositionally biased region" description="Low complexity" evidence="3">
    <location>
        <begin position="118"/>
        <end position="131"/>
    </location>
</feature>
<feature type="domain" description="Sorting nexin C-terminal" evidence="4">
    <location>
        <begin position="338"/>
        <end position="473"/>
    </location>
</feature>